<reference evidence="2" key="1">
    <citation type="journal article" date="2019" name="Sci. Rep.">
        <title>Draft genome of Tanacetum cinerariifolium, the natural source of mosquito coil.</title>
        <authorList>
            <person name="Yamashiro T."/>
            <person name="Shiraishi A."/>
            <person name="Satake H."/>
            <person name="Nakayama K."/>
        </authorList>
    </citation>
    <scope>NUCLEOTIDE SEQUENCE</scope>
</reference>
<feature type="non-terminal residue" evidence="2">
    <location>
        <position position="1"/>
    </location>
</feature>
<gene>
    <name evidence="2" type="ORF">Tci_929806</name>
</gene>
<proteinExistence type="predicted"/>
<feature type="region of interest" description="Disordered" evidence="1">
    <location>
        <begin position="1"/>
        <end position="73"/>
    </location>
</feature>
<dbReference type="AlphaFoldDB" id="A0A699XDU9"/>
<sequence>QLGNFTHLRRSSDESYPPGPQVGVKALAGLANQQENAGESHRQTRPSPHYASLRHNGGNKRRYLVKPSPPDSL</sequence>
<comment type="caution">
    <text evidence="2">The sequence shown here is derived from an EMBL/GenBank/DDBJ whole genome shotgun (WGS) entry which is preliminary data.</text>
</comment>
<protein>
    <submittedName>
        <fullName evidence="2">Uncharacterized protein</fullName>
    </submittedName>
</protein>
<evidence type="ECO:0000256" key="1">
    <source>
        <dbReference type="SAM" id="MobiDB-lite"/>
    </source>
</evidence>
<organism evidence="2">
    <name type="scientific">Tanacetum cinerariifolium</name>
    <name type="common">Dalmatian daisy</name>
    <name type="synonym">Chrysanthemum cinerariifolium</name>
    <dbReference type="NCBI Taxonomy" id="118510"/>
    <lineage>
        <taxon>Eukaryota</taxon>
        <taxon>Viridiplantae</taxon>
        <taxon>Streptophyta</taxon>
        <taxon>Embryophyta</taxon>
        <taxon>Tracheophyta</taxon>
        <taxon>Spermatophyta</taxon>
        <taxon>Magnoliopsida</taxon>
        <taxon>eudicotyledons</taxon>
        <taxon>Gunneridae</taxon>
        <taxon>Pentapetalae</taxon>
        <taxon>asterids</taxon>
        <taxon>campanulids</taxon>
        <taxon>Asterales</taxon>
        <taxon>Asteraceae</taxon>
        <taxon>Asteroideae</taxon>
        <taxon>Anthemideae</taxon>
        <taxon>Anthemidinae</taxon>
        <taxon>Tanacetum</taxon>
    </lineage>
</organism>
<evidence type="ECO:0000313" key="2">
    <source>
        <dbReference type="EMBL" id="GFD57837.1"/>
    </source>
</evidence>
<accession>A0A699XDU9</accession>
<dbReference type="EMBL" id="BKCJ011845544">
    <property type="protein sequence ID" value="GFD57837.1"/>
    <property type="molecule type" value="Genomic_DNA"/>
</dbReference>
<name>A0A699XDU9_TANCI</name>